<evidence type="ECO:0000256" key="2">
    <source>
        <dbReference type="ARBA" id="ARBA00006214"/>
    </source>
</evidence>
<dbReference type="GO" id="GO:0016491">
    <property type="term" value="F:oxidoreductase activity"/>
    <property type="evidence" value="ECO:0007669"/>
    <property type="project" value="UniProtKB-KW"/>
</dbReference>
<dbReference type="CDD" id="cd12921">
    <property type="entry name" value="VKOR_4"/>
    <property type="match status" value="1"/>
</dbReference>
<dbReference type="InterPro" id="IPR038354">
    <property type="entry name" value="VKOR_sf"/>
</dbReference>
<dbReference type="AlphaFoldDB" id="A0A379F1T0"/>
<sequence length="542" mass="62993">MINFRGLLFKPLHNIEEMSILLCQALHIKLTKRLLCKELEEHPDFPSLGAVKDVFGKFNISSIALKLEDKSNIEKIEGCFLAQIIDIKNNFNLFAIIYSQDEDKFNWYNPIKKKKELIDRDVFLDLFTGYIFYADPDKNSGDREYSYTRKKENQSNMFSILLSVSIFSYLLFSLFLIKTNFVKIYFVVFILFLLLGGVITALMLLYEYDKNSPTLRKICNSSRKVNCLAVLSSKGSKIWGVPWTVIGFSYYLGLLFSLLINSFSTNIFVTVSYFNLLSLPYIIYSVYYQKFIVKQWCVLCLSVQFINLSLFILSVLAGSFSAGLSLDLLSIFSIFGTFILSFGVAYLLWQYIQKEKNNKDLSNLFKKIKYNRDVFFSLLKNERKMEGITNDFGVILGNPNGSIHIVKVCNPYCYYCSLSHPILSQLVKSNDEIKLQIIFFVNPDSDEYEHTPIETFLGAYYEGKDIELILSDWYNNDNKNLEEFIRLHPIREDNSSKNKSNVISMFDFCVKNKILYTPTIFINGYELPEIYNFSDLLYFFIN</sequence>
<evidence type="ECO:0000256" key="7">
    <source>
        <dbReference type="ARBA" id="ARBA00023136"/>
    </source>
</evidence>
<evidence type="ECO:0000256" key="8">
    <source>
        <dbReference type="ARBA" id="ARBA00023157"/>
    </source>
</evidence>
<reference evidence="12 13" key="1">
    <citation type="submission" date="2018-06" db="EMBL/GenBank/DDBJ databases">
        <authorList>
            <consortium name="Pathogen Informatics"/>
            <person name="Doyle S."/>
        </authorList>
    </citation>
    <scope>NUCLEOTIDE SEQUENCE [LARGE SCALE GENOMIC DNA]</scope>
    <source>
        <strain evidence="12 13">NCTC13043</strain>
    </source>
</reference>
<evidence type="ECO:0000256" key="4">
    <source>
        <dbReference type="ARBA" id="ARBA00022719"/>
    </source>
</evidence>
<dbReference type="Proteomes" id="UP000254235">
    <property type="component" value="Unassembled WGS sequence"/>
</dbReference>
<feature type="transmembrane region" description="Helical" evidence="10">
    <location>
        <begin position="184"/>
        <end position="206"/>
    </location>
</feature>
<dbReference type="Pfam" id="PF07884">
    <property type="entry name" value="VKOR"/>
    <property type="match status" value="1"/>
</dbReference>
<dbReference type="SUPFAM" id="SSF52833">
    <property type="entry name" value="Thioredoxin-like"/>
    <property type="match status" value="1"/>
</dbReference>
<feature type="transmembrane region" description="Helical" evidence="10">
    <location>
        <begin position="238"/>
        <end position="260"/>
    </location>
</feature>
<organism evidence="12 13">
    <name type="scientific">Prevotella pallens</name>
    <dbReference type="NCBI Taxonomy" id="60133"/>
    <lineage>
        <taxon>Bacteria</taxon>
        <taxon>Pseudomonadati</taxon>
        <taxon>Bacteroidota</taxon>
        <taxon>Bacteroidia</taxon>
        <taxon>Bacteroidales</taxon>
        <taxon>Prevotellaceae</taxon>
        <taxon>Prevotella</taxon>
    </lineage>
</organism>
<keyword evidence="4" id="KW-0874">Quinone</keyword>
<proteinExistence type="inferred from homology"/>
<name>A0A379F1T0_9BACT</name>
<evidence type="ECO:0000259" key="11">
    <source>
        <dbReference type="SMART" id="SM00756"/>
    </source>
</evidence>
<evidence type="ECO:0000256" key="3">
    <source>
        <dbReference type="ARBA" id="ARBA00022692"/>
    </source>
</evidence>
<keyword evidence="5 10" id="KW-1133">Transmembrane helix</keyword>
<dbReference type="Gene3D" id="1.20.1440.130">
    <property type="entry name" value="VKOR domain"/>
    <property type="match status" value="1"/>
</dbReference>
<dbReference type="RefSeq" id="WP_115083333.1">
    <property type="nucleotide sequence ID" value="NZ_UGTP01000001.1"/>
</dbReference>
<evidence type="ECO:0000256" key="9">
    <source>
        <dbReference type="ARBA" id="ARBA00023284"/>
    </source>
</evidence>
<keyword evidence="9" id="KW-0676">Redox-active center</keyword>
<feature type="transmembrane region" description="Helical" evidence="10">
    <location>
        <begin position="328"/>
        <end position="349"/>
    </location>
</feature>
<dbReference type="GO" id="GO:0016020">
    <property type="term" value="C:membrane"/>
    <property type="evidence" value="ECO:0007669"/>
    <property type="project" value="UniProtKB-SubCell"/>
</dbReference>
<comment type="subcellular location">
    <subcellularLocation>
        <location evidence="1">Membrane</location>
        <topology evidence="1">Multi-pass membrane protein</topology>
    </subcellularLocation>
</comment>
<dbReference type="EMBL" id="UGTP01000001">
    <property type="protein sequence ID" value="SUC12581.1"/>
    <property type="molecule type" value="Genomic_DNA"/>
</dbReference>
<evidence type="ECO:0000256" key="5">
    <source>
        <dbReference type="ARBA" id="ARBA00022989"/>
    </source>
</evidence>
<dbReference type="GO" id="GO:0048038">
    <property type="term" value="F:quinone binding"/>
    <property type="evidence" value="ECO:0007669"/>
    <property type="project" value="UniProtKB-KW"/>
</dbReference>
<evidence type="ECO:0000313" key="13">
    <source>
        <dbReference type="Proteomes" id="UP000254235"/>
    </source>
</evidence>
<dbReference type="Gene3D" id="3.40.30.10">
    <property type="entry name" value="Glutaredoxin"/>
    <property type="match status" value="1"/>
</dbReference>
<dbReference type="OrthoDB" id="1100563at2"/>
<evidence type="ECO:0000256" key="6">
    <source>
        <dbReference type="ARBA" id="ARBA00023002"/>
    </source>
</evidence>
<keyword evidence="3 10" id="KW-0812">Transmembrane</keyword>
<accession>A0A379F1T0</accession>
<evidence type="ECO:0000313" key="12">
    <source>
        <dbReference type="EMBL" id="SUC12581.1"/>
    </source>
</evidence>
<dbReference type="GeneID" id="78570878"/>
<keyword evidence="7 10" id="KW-0472">Membrane</keyword>
<protein>
    <submittedName>
        <fullName evidence="12">VKOR family protein</fullName>
    </submittedName>
</protein>
<evidence type="ECO:0000256" key="1">
    <source>
        <dbReference type="ARBA" id="ARBA00004141"/>
    </source>
</evidence>
<comment type="similarity">
    <text evidence="2">Belongs to the VKOR family.</text>
</comment>
<evidence type="ECO:0000256" key="10">
    <source>
        <dbReference type="SAM" id="Phobius"/>
    </source>
</evidence>
<feature type="transmembrane region" description="Helical" evidence="10">
    <location>
        <begin position="296"/>
        <end position="322"/>
    </location>
</feature>
<keyword evidence="6" id="KW-0560">Oxidoreductase</keyword>
<gene>
    <name evidence="12" type="ORF">NCTC13043_01188</name>
</gene>
<dbReference type="InterPro" id="IPR036249">
    <property type="entry name" value="Thioredoxin-like_sf"/>
</dbReference>
<dbReference type="InterPro" id="IPR012932">
    <property type="entry name" value="VKOR"/>
</dbReference>
<keyword evidence="8" id="KW-1015">Disulfide bond</keyword>
<dbReference type="SMART" id="SM00756">
    <property type="entry name" value="VKc"/>
    <property type="match status" value="1"/>
</dbReference>
<feature type="domain" description="Vitamin K epoxide reductase" evidence="11">
    <location>
        <begin position="183"/>
        <end position="318"/>
    </location>
</feature>
<feature type="transmembrane region" description="Helical" evidence="10">
    <location>
        <begin position="158"/>
        <end position="178"/>
    </location>
</feature>